<protein>
    <recommendedName>
        <fullName evidence="3">C2H2-type domain-containing protein</fullName>
    </recommendedName>
</protein>
<evidence type="ECO:0000256" key="1">
    <source>
        <dbReference type="PROSITE-ProRule" id="PRU00042"/>
    </source>
</evidence>
<dbReference type="InterPro" id="IPR013087">
    <property type="entry name" value="Znf_C2H2_type"/>
</dbReference>
<name>A0A067M3H9_BOTB1</name>
<dbReference type="InterPro" id="IPR036236">
    <property type="entry name" value="Znf_C2H2_sf"/>
</dbReference>
<proteinExistence type="predicted"/>
<evidence type="ECO:0000313" key="5">
    <source>
        <dbReference type="Proteomes" id="UP000027195"/>
    </source>
</evidence>
<accession>A0A067M3H9</accession>
<feature type="domain" description="C2H2-type" evidence="3">
    <location>
        <begin position="8"/>
        <end position="31"/>
    </location>
</feature>
<dbReference type="SUPFAM" id="SSF57667">
    <property type="entry name" value="beta-beta-alpha zinc fingers"/>
    <property type="match status" value="1"/>
</dbReference>
<keyword evidence="5" id="KW-1185">Reference proteome</keyword>
<gene>
    <name evidence="4" type="ORF">BOTBODRAFT_39614</name>
</gene>
<dbReference type="Gene3D" id="3.30.160.60">
    <property type="entry name" value="Classic Zinc Finger"/>
    <property type="match status" value="1"/>
</dbReference>
<evidence type="ECO:0000313" key="4">
    <source>
        <dbReference type="EMBL" id="KDQ06412.1"/>
    </source>
</evidence>
<feature type="region of interest" description="Disordered" evidence="2">
    <location>
        <begin position="93"/>
        <end position="112"/>
    </location>
</feature>
<keyword evidence="1" id="KW-0862">Zinc</keyword>
<dbReference type="HOGENOM" id="CLU_2145446_0_0_1"/>
<dbReference type="Proteomes" id="UP000027195">
    <property type="component" value="Unassembled WGS sequence"/>
</dbReference>
<dbReference type="PROSITE" id="PS00028">
    <property type="entry name" value="ZINC_FINGER_C2H2_1"/>
    <property type="match status" value="1"/>
</dbReference>
<dbReference type="GO" id="GO:0008270">
    <property type="term" value="F:zinc ion binding"/>
    <property type="evidence" value="ECO:0007669"/>
    <property type="project" value="UniProtKB-KW"/>
</dbReference>
<sequence length="112" mass="12683">MCKARHSYQCEICSKAYGTLAHLNRHKKNIHDPFAVQVSPKLDFSPPCLIIYTPTRHQTIFCMLRPQLHIQNEPEIQPRPSRPLTVSPVLLASTRPSKTADAMAKSPLPQLE</sequence>
<dbReference type="AlphaFoldDB" id="A0A067M3H9"/>
<keyword evidence="1" id="KW-0479">Metal-binding</keyword>
<organism evidence="4 5">
    <name type="scientific">Botryobasidium botryosum (strain FD-172 SS1)</name>
    <dbReference type="NCBI Taxonomy" id="930990"/>
    <lineage>
        <taxon>Eukaryota</taxon>
        <taxon>Fungi</taxon>
        <taxon>Dikarya</taxon>
        <taxon>Basidiomycota</taxon>
        <taxon>Agaricomycotina</taxon>
        <taxon>Agaricomycetes</taxon>
        <taxon>Cantharellales</taxon>
        <taxon>Botryobasidiaceae</taxon>
        <taxon>Botryobasidium</taxon>
    </lineage>
</organism>
<dbReference type="SMART" id="SM00355">
    <property type="entry name" value="ZnF_C2H2"/>
    <property type="match status" value="1"/>
</dbReference>
<dbReference type="PROSITE" id="PS50157">
    <property type="entry name" value="ZINC_FINGER_C2H2_2"/>
    <property type="match status" value="1"/>
</dbReference>
<keyword evidence="1" id="KW-0863">Zinc-finger</keyword>
<dbReference type="EMBL" id="KL198137">
    <property type="protein sequence ID" value="KDQ06412.1"/>
    <property type="molecule type" value="Genomic_DNA"/>
</dbReference>
<evidence type="ECO:0000256" key="2">
    <source>
        <dbReference type="SAM" id="MobiDB-lite"/>
    </source>
</evidence>
<dbReference type="InParanoid" id="A0A067M3H9"/>
<evidence type="ECO:0000259" key="3">
    <source>
        <dbReference type="PROSITE" id="PS50157"/>
    </source>
</evidence>
<reference evidence="5" key="1">
    <citation type="journal article" date="2014" name="Proc. Natl. Acad. Sci. U.S.A.">
        <title>Extensive sampling of basidiomycete genomes demonstrates inadequacy of the white-rot/brown-rot paradigm for wood decay fungi.</title>
        <authorList>
            <person name="Riley R."/>
            <person name="Salamov A.A."/>
            <person name="Brown D.W."/>
            <person name="Nagy L.G."/>
            <person name="Floudas D."/>
            <person name="Held B.W."/>
            <person name="Levasseur A."/>
            <person name="Lombard V."/>
            <person name="Morin E."/>
            <person name="Otillar R."/>
            <person name="Lindquist E.A."/>
            <person name="Sun H."/>
            <person name="LaButti K.M."/>
            <person name="Schmutz J."/>
            <person name="Jabbour D."/>
            <person name="Luo H."/>
            <person name="Baker S.E."/>
            <person name="Pisabarro A.G."/>
            <person name="Walton J.D."/>
            <person name="Blanchette R.A."/>
            <person name="Henrissat B."/>
            <person name="Martin F."/>
            <person name="Cullen D."/>
            <person name="Hibbett D.S."/>
            <person name="Grigoriev I.V."/>
        </authorList>
    </citation>
    <scope>NUCLEOTIDE SEQUENCE [LARGE SCALE GENOMIC DNA]</scope>
    <source>
        <strain evidence="5">FD-172 SS1</strain>
    </source>
</reference>